<keyword evidence="1" id="KW-0812">Transmembrane</keyword>
<proteinExistence type="predicted"/>
<keyword evidence="3" id="KW-1185">Reference proteome</keyword>
<reference evidence="2 3" key="1">
    <citation type="submission" date="2020-08" db="EMBL/GenBank/DDBJ databases">
        <title>Description of novel Flavobacterium F-400 isolate.</title>
        <authorList>
            <person name="Saticioglu I."/>
            <person name="Duman M."/>
            <person name="Altun S."/>
        </authorList>
    </citation>
    <scope>NUCLEOTIDE SEQUENCE [LARGE SCALE GENOMIC DNA]</scope>
    <source>
        <strain evidence="2 3">F-400</strain>
    </source>
</reference>
<evidence type="ECO:0000313" key="2">
    <source>
        <dbReference type="EMBL" id="MBC5861966.1"/>
    </source>
</evidence>
<gene>
    <name evidence="2" type="ORF">H8R26_00895</name>
</gene>
<feature type="transmembrane region" description="Helical" evidence="1">
    <location>
        <begin position="295"/>
        <end position="315"/>
    </location>
</feature>
<evidence type="ECO:0008006" key="4">
    <source>
        <dbReference type="Google" id="ProtNLM"/>
    </source>
</evidence>
<keyword evidence="1" id="KW-0472">Membrane</keyword>
<evidence type="ECO:0000256" key="1">
    <source>
        <dbReference type="SAM" id="Phobius"/>
    </source>
</evidence>
<evidence type="ECO:0000313" key="3">
    <source>
        <dbReference type="Proteomes" id="UP000621670"/>
    </source>
</evidence>
<feature type="transmembrane region" description="Helical" evidence="1">
    <location>
        <begin position="45"/>
        <end position="62"/>
    </location>
</feature>
<protein>
    <recommendedName>
        <fullName evidence="4">Chain length determinant protein</fullName>
    </recommendedName>
</protein>
<dbReference type="Proteomes" id="UP000621670">
    <property type="component" value="Unassembled WGS sequence"/>
</dbReference>
<sequence length="324" mass="37065">MSENKPLNSSDQEVDLSQIFSKMGLFVDRVFLRLFEGFLFLKRNVLVLIVLFVLGAGLGLFLDKSRTAYDHEIIVMPNFGSTDYLYGKVALLNSKIKENDSLFLQKLGFDTRLKLRNIEITPVIDVYKFVGNDEQRLELVKLMADEGGAAKSIENELTSKNYPFHQLSISTVKKVGQDDFVKPLQAYLNDSKYFLEIKKESLKNLEMTRKENDSIIKQINTLVNNFSKNPKGPGSSLVYYNENTQLNDLIKNKELLIKQQGNNRLDKINFDSVIKEISLVTNIKNVKSINGKLKFLAPLLFVGLFIFGSLFVSFYQKLKVKYNK</sequence>
<comment type="caution">
    <text evidence="2">The sequence shown here is derived from an EMBL/GenBank/DDBJ whole genome shotgun (WGS) entry which is preliminary data.</text>
</comment>
<organism evidence="2 3">
    <name type="scientific">Flavobacterium turcicum</name>
    <dbReference type="NCBI Taxonomy" id="2764718"/>
    <lineage>
        <taxon>Bacteria</taxon>
        <taxon>Pseudomonadati</taxon>
        <taxon>Bacteroidota</taxon>
        <taxon>Flavobacteriia</taxon>
        <taxon>Flavobacteriales</taxon>
        <taxon>Flavobacteriaceae</taxon>
        <taxon>Flavobacterium</taxon>
    </lineage>
</organism>
<dbReference type="EMBL" id="JACRUM010000001">
    <property type="protein sequence ID" value="MBC5861966.1"/>
    <property type="molecule type" value="Genomic_DNA"/>
</dbReference>
<dbReference type="RefSeq" id="WP_166132632.1">
    <property type="nucleotide sequence ID" value="NZ_JAAOBY010000001.1"/>
</dbReference>
<name>A0ABR7JBU5_9FLAO</name>
<accession>A0ABR7JBU5</accession>
<keyword evidence="1" id="KW-1133">Transmembrane helix</keyword>